<dbReference type="GO" id="GO:0016887">
    <property type="term" value="F:ATP hydrolysis activity"/>
    <property type="evidence" value="ECO:0007669"/>
    <property type="project" value="InterPro"/>
</dbReference>
<evidence type="ECO:0000313" key="4">
    <source>
        <dbReference type="Proteomes" id="UP000528322"/>
    </source>
</evidence>
<evidence type="ECO:0000259" key="2">
    <source>
        <dbReference type="Pfam" id="PF13304"/>
    </source>
</evidence>
<dbReference type="EMBL" id="JACHID010000006">
    <property type="protein sequence ID" value="MBB5021828.1"/>
    <property type="molecule type" value="Genomic_DNA"/>
</dbReference>
<dbReference type="InterPro" id="IPR003959">
    <property type="entry name" value="ATPase_AAA_core"/>
</dbReference>
<dbReference type="AlphaFoldDB" id="A0A7W8DH25"/>
<dbReference type="Pfam" id="PF13304">
    <property type="entry name" value="AAA_21"/>
    <property type="match status" value="1"/>
</dbReference>
<dbReference type="Gene3D" id="3.40.50.300">
    <property type="entry name" value="P-loop containing nucleotide triphosphate hydrolases"/>
    <property type="match status" value="1"/>
</dbReference>
<gene>
    <name evidence="3" type="ORF">HNR37_001142</name>
</gene>
<organism evidence="3 4">
    <name type="scientific">Desulfurispira natronophila</name>
    <dbReference type="NCBI Taxonomy" id="682562"/>
    <lineage>
        <taxon>Bacteria</taxon>
        <taxon>Pseudomonadati</taxon>
        <taxon>Chrysiogenota</taxon>
        <taxon>Chrysiogenia</taxon>
        <taxon>Chrysiogenales</taxon>
        <taxon>Chrysiogenaceae</taxon>
        <taxon>Desulfurispira</taxon>
    </lineage>
</organism>
<comment type="caution">
    <text evidence="3">The sequence shown here is derived from an EMBL/GenBank/DDBJ whole genome shotgun (WGS) entry which is preliminary data.</text>
</comment>
<dbReference type="PANTHER" id="PTHR40396">
    <property type="entry name" value="ATPASE-LIKE PROTEIN"/>
    <property type="match status" value="1"/>
</dbReference>
<name>A0A7W8DH25_9BACT</name>
<dbReference type="PANTHER" id="PTHR40396:SF1">
    <property type="entry name" value="ATPASE AAA-TYPE CORE DOMAIN-CONTAINING PROTEIN"/>
    <property type="match status" value="1"/>
</dbReference>
<evidence type="ECO:0000313" key="3">
    <source>
        <dbReference type="EMBL" id="MBB5021828.1"/>
    </source>
</evidence>
<protein>
    <submittedName>
        <fullName evidence="3">Putative ATPase</fullName>
    </submittedName>
</protein>
<dbReference type="SUPFAM" id="SSF52540">
    <property type="entry name" value="P-loop containing nucleoside triphosphate hydrolases"/>
    <property type="match status" value="1"/>
</dbReference>
<dbReference type="InterPro" id="IPR041685">
    <property type="entry name" value="AAA_GajA/Old/RecF-like"/>
</dbReference>
<accession>A0A7W8DH25</accession>
<dbReference type="Proteomes" id="UP000528322">
    <property type="component" value="Unassembled WGS sequence"/>
</dbReference>
<proteinExistence type="predicted"/>
<sequence>MDNFKSLVNFRVNFARFSCLVGLNGAGKSTVLQAVDFLSQLMRGDLDSWLSERSWAKSDLNSKLSARLNLDFKVNLQFEALGELVWKGSVNRNSLHCTAETVQLNGESLLKVHEGECSLRSVKNVRAEKFKVVFEYQGSILSQLKESQITGPLLELRNELLKVHSLDLLSPAQLRMKTRNADGQLGLGGQRLSAYLHELGKEKREFLKNRLASVYTQLESIDTKSLRSGWKQLGVKERFGSQLLTTPAEHINDGMLRLMAILSQLDSDQHFLVFDEIENGINPELVEFLIDALVTSSHQVLVTTHSPLVLNYLEDEVAKEGLIYLYKNDNGATQAIPFFSIPSMAKKLQAMGPGEVFVDTHLSALAEEISEIDSVT</sequence>
<dbReference type="GO" id="GO:0005524">
    <property type="term" value="F:ATP binding"/>
    <property type="evidence" value="ECO:0007669"/>
    <property type="project" value="InterPro"/>
</dbReference>
<reference evidence="3 4" key="1">
    <citation type="submission" date="2020-08" db="EMBL/GenBank/DDBJ databases">
        <title>Genomic Encyclopedia of Type Strains, Phase IV (KMG-IV): sequencing the most valuable type-strain genomes for metagenomic binning, comparative biology and taxonomic classification.</title>
        <authorList>
            <person name="Goeker M."/>
        </authorList>
    </citation>
    <scope>NUCLEOTIDE SEQUENCE [LARGE SCALE GENOMIC DNA]</scope>
    <source>
        <strain evidence="3 4">DSM 22071</strain>
    </source>
</reference>
<dbReference type="Pfam" id="PF13175">
    <property type="entry name" value="AAA_15"/>
    <property type="match status" value="1"/>
</dbReference>
<dbReference type="InterPro" id="IPR027417">
    <property type="entry name" value="P-loop_NTPase"/>
</dbReference>
<keyword evidence="4" id="KW-1185">Reference proteome</keyword>
<evidence type="ECO:0000259" key="1">
    <source>
        <dbReference type="Pfam" id="PF13175"/>
    </source>
</evidence>
<feature type="domain" description="ATPase AAA-type core" evidence="2">
    <location>
        <begin position="234"/>
        <end position="311"/>
    </location>
</feature>
<feature type="domain" description="Endonuclease GajA/Old nuclease/RecF-like AAA" evidence="1">
    <location>
        <begin position="3"/>
        <end position="79"/>
    </location>
</feature>